<gene>
    <name evidence="2" type="ORF">GCM10007350_10500</name>
</gene>
<accession>A0ABQ3GX70</accession>
<comment type="caution">
    <text evidence="2">The sequence shown here is derived from an EMBL/GenBank/DDBJ whole genome shotgun (WGS) entry which is preliminary data.</text>
</comment>
<proteinExistence type="predicted"/>
<dbReference type="Proteomes" id="UP000604737">
    <property type="component" value="Unassembled WGS sequence"/>
</dbReference>
<name>A0ABQ3GX70_9NEIS</name>
<dbReference type="RefSeq" id="WP_189459103.1">
    <property type="nucleotide sequence ID" value="NZ_BMYO01000002.1"/>
</dbReference>
<keyword evidence="1" id="KW-0732">Signal</keyword>
<organism evidence="2 3">
    <name type="scientific">Jeongeupia chitinilytica</name>
    <dbReference type="NCBI Taxonomy" id="1041641"/>
    <lineage>
        <taxon>Bacteria</taxon>
        <taxon>Pseudomonadati</taxon>
        <taxon>Pseudomonadota</taxon>
        <taxon>Betaproteobacteria</taxon>
        <taxon>Neisseriales</taxon>
        <taxon>Chitinibacteraceae</taxon>
        <taxon>Jeongeupia</taxon>
    </lineage>
</organism>
<keyword evidence="3" id="KW-1185">Reference proteome</keyword>
<evidence type="ECO:0000313" key="2">
    <source>
        <dbReference type="EMBL" id="GHD59271.1"/>
    </source>
</evidence>
<evidence type="ECO:0000313" key="3">
    <source>
        <dbReference type="Proteomes" id="UP000604737"/>
    </source>
</evidence>
<dbReference type="EMBL" id="BMYO01000002">
    <property type="protein sequence ID" value="GHD59271.1"/>
    <property type="molecule type" value="Genomic_DNA"/>
</dbReference>
<reference evidence="3" key="1">
    <citation type="journal article" date="2019" name="Int. J. Syst. Evol. Microbiol.">
        <title>The Global Catalogue of Microorganisms (GCM) 10K type strain sequencing project: providing services to taxonomists for standard genome sequencing and annotation.</title>
        <authorList>
            <consortium name="The Broad Institute Genomics Platform"/>
            <consortium name="The Broad Institute Genome Sequencing Center for Infectious Disease"/>
            <person name="Wu L."/>
            <person name="Ma J."/>
        </authorList>
    </citation>
    <scope>NUCLEOTIDE SEQUENCE [LARGE SCALE GENOMIC DNA]</scope>
    <source>
        <strain evidence="3">KCTC 23701</strain>
    </source>
</reference>
<evidence type="ECO:0000256" key="1">
    <source>
        <dbReference type="SAM" id="SignalP"/>
    </source>
</evidence>
<sequence>MKPFLTGTKAALLLSLLASPAHAYQFRSGALVDESSSYEDRVSFGPINRFSQQRRAIQIPKAYGRLLSISTENSSTTMWFESIEGQIRNVIIDGSTPVIVIRTGDAQ</sequence>
<feature type="chain" id="PRO_5046339973" evidence="1">
    <location>
        <begin position="24"/>
        <end position="107"/>
    </location>
</feature>
<feature type="signal peptide" evidence="1">
    <location>
        <begin position="1"/>
        <end position="23"/>
    </location>
</feature>
<protein>
    <submittedName>
        <fullName evidence="2">Uncharacterized protein</fullName>
    </submittedName>
</protein>